<keyword evidence="5 12" id="KW-1133">Transmembrane helix</keyword>
<dbReference type="AlphaFoldDB" id="A0A1S3HDI2"/>
<protein>
    <submittedName>
        <fullName evidence="14">Acid-sensing ion channel 2-like</fullName>
    </submittedName>
</protein>
<evidence type="ECO:0000256" key="8">
    <source>
        <dbReference type="ARBA" id="ARBA00023136"/>
    </source>
</evidence>
<keyword evidence="10 11" id="KW-0407">Ion channel</keyword>
<reference evidence="14" key="1">
    <citation type="submission" date="2025-08" db="UniProtKB">
        <authorList>
            <consortium name="RefSeq"/>
        </authorList>
    </citation>
    <scope>IDENTIFICATION</scope>
    <source>
        <tissue evidence="14">Gonads</tissue>
    </source>
</reference>
<evidence type="ECO:0000256" key="4">
    <source>
        <dbReference type="ARBA" id="ARBA00022692"/>
    </source>
</evidence>
<dbReference type="Pfam" id="PF00858">
    <property type="entry name" value="ASC"/>
    <property type="match status" value="2"/>
</dbReference>
<dbReference type="GeneID" id="106154329"/>
<gene>
    <name evidence="14" type="primary">LOC106154329</name>
</gene>
<dbReference type="PANTHER" id="PTHR11690">
    <property type="entry name" value="AMILORIDE-SENSITIVE SODIUM CHANNEL-RELATED"/>
    <property type="match status" value="1"/>
</dbReference>
<evidence type="ECO:0000313" key="13">
    <source>
        <dbReference type="Proteomes" id="UP000085678"/>
    </source>
</evidence>
<feature type="transmembrane region" description="Helical" evidence="12">
    <location>
        <begin position="340"/>
        <end position="366"/>
    </location>
</feature>
<keyword evidence="13" id="KW-1185">Reference proteome</keyword>
<keyword evidence="7 11" id="KW-0406">Ion transport</keyword>
<comment type="subcellular location">
    <subcellularLocation>
        <location evidence="1">Membrane</location>
        <topology evidence="1">Multi-pass membrane protein</topology>
    </subcellularLocation>
</comment>
<evidence type="ECO:0000256" key="7">
    <source>
        <dbReference type="ARBA" id="ARBA00023065"/>
    </source>
</evidence>
<keyword evidence="4 11" id="KW-0812">Transmembrane</keyword>
<comment type="similarity">
    <text evidence="11">Belongs to the amiloride-sensitive sodium channel (TC 1.A.6) family.</text>
</comment>
<dbReference type="GO" id="GO:0005886">
    <property type="term" value="C:plasma membrane"/>
    <property type="evidence" value="ECO:0007669"/>
    <property type="project" value="TreeGrafter"/>
</dbReference>
<keyword evidence="9 11" id="KW-0739">Sodium transport</keyword>
<keyword evidence="2 11" id="KW-0813">Transport</keyword>
<dbReference type="Proteomes" id="UP000085678">
    <property type="component" value="Unplaced"/>
</dbReference>
<keyword evidence="3 11" id="KW-0894">Sodium channel</keyword>
<evidence type="ECO:0000256" key="10">
    <source>
        <dbReference type="ARBA" id="ARBA00023303"/>
    </source>
</evidence>
<evidence type="ECO:0000256" key="9">
    <source>
        <dbReference type="ARBA" id="ARBA00023201"/>
    </source>
</evidence>
<evidence type="ECO:0000313" key="14">
    <source>
        <dbReference type="RefSeq" id="XP_013384102.1"/>
    </source>
</evidence>
<evidence type="ECO:0000256" key="1">
    <source>
        <dbReference type="ARBA" id="ARBA00004141"/>
    </source>
</evidence>
<dbReference type="Gene3D" id="1.10.287.820">
    <property type="entry name" value="Acid-sensing ion channel domain"/>
    <property type="match status" value="1"/>
</dbReference>
<feature type="transmembrane region" description="Helical" evidence="12">
    <location>
        <begin position="41"/>
        <end position="64"/>
    </location>
</feature>
<dbReference type="GO" id="GO:0015280">
    <property type="term" value="F:ligand-gated sodium channel activity"/>
    <property type="evidence" value="ECO:0007669"/>
    <property type="project" value="TreeGrafter"/>
</dbReference>
<keyword evidence="8 12" id="KW-0472">Membrane</keyword>
<dbReference type="InterPro" id="IPR001873">
    <property type="entry name" value="ENaC"/>
</dbReference>
<organism evidence="13 14">
    <name type="scientific">Lingula anatina</name>
    <name type="common">Brachiopod</name>
    <name type="synonym">Lingula unguis</name>
    <dbReference type="NCBI Taxonomy" id="7574"/>
    <lineage>
        <taxon>Eukaryota</taxon>
        <taxon>Metazoa</taxon>
        <taxon>Spiralia</taxon>
        <taxon>Lophotrochozoa</taxon>
        <taxon>Brachiopoda</taxon>
        <taxon>Linguliformea</taxon>
        <taxon>Lingulata</taxon>
        <taxon>Lingulida</taxon>
        <taxon>Linguloidea</taxon>
        <taxon>Lingulidae</taxon>
        <taxon>Lingula</taxon>
    </lineage>
</organism>
<dbReference type="OrthoDB" id="8065060at2759"/>
<evidence type="ECO:0000256" key="3">
    <source>
        <dbReference type="ARBA" id="ARBA00022461"/>
    </source>
</evidence>
<sequence>MTSTRNEKEDKAKEEPHVSIETFATSTSAHGFARAYQSRHLVAKAIWTALITAGFIVAVVQIYFRFAAYFRYDTTTKITMVFAKELQFPADFTHAFTSFGNCYTFNANGSKYQDQEGIGNGLHLEINIQQYLYSNSLLRGDDLDAGIFFHVHNQSEPPSIETKGRAAAPGFRTYAGLSRLDTDTLEPPYGPCNQSASLQYYEVYTTSGCIMECKLNHILEACGCKPMQYPGDARECSLVEETKCVLPVLANIRQNFTRMCKCPVPCQVVTYQTSVTSTAVPSLSTGGELKDIYNVDVTSYKKNFVILDVYLESLNYVHSEQQPAIEPGALIGDIGGQFGLFMGFSLLTIVEFIEFAILTVFAFVCYPKTKPKVDVAVEDAHEKEKNDNNKNRSVDYKVFFR</sequence>
<evidence type="ECO:0000256" key="12">
    <source>
        <dbReference type="SAM" id="Phobius"/>
    </source>
</evidence>
<name>A0A1S3HDI2_LINAN</name>
<evidence type="ECO:0000256" key="6">
    <source>
        <dbReference type="ARBA" id="ARBA00023053"/>
    </source>
</evidence>
<evidence type="ECO:0000256" key="2">
    <source>
        <dbReference type="ARBA" id="ARBA00022448"/>
    </source>
</evidence>
<dbReference type="PANTHER" id="PTHR11690:SF286">
    <property type="entry name" value="ACID-SENSING ION CHANNEL 5"/>
    <property type="match status" value="1"/>
</dbReference>
<dbReference type="KEGG" id="lak:106154329"/>
<evidence type="ECO:0000256" key="11">
    <source>
        <dbReference type="RuleBase" id="RU000679"/>
    </source>
</evidence>
<dbReference type="PRINTS" id="PR01078">
    <property type="entry name" value="AMINACHANNEL"/>
</dbReference>
<dbReference type="InParanoid" id="A0A1S3HDI2"/>
<proteinExistence type="inferred from homology"/>
<evidence type="ECO:0000256" key="5">
    <source>
        <dbReference type="ARBA" id="ARBA00022989"/>
    </source>
</evidence>
<dbReference type="RefSeq" id="XP_013384102.1">
    <property type="nucleotide sequence ID" value="XM_013528648.1"/>
</dbReference>
<keyword evidence="6" id="KW-0915">Sodium</keyword>
<accession>A0A1S3HDI2</accession>
<dbReference type="Gene3D" id="1.10.287.770">
    <property type="entry name" value="YojJ-like"/>
    <property type="match status" value="1"/>
</dbReference>